<evidence type="ECO:0000313" key="2">
    <source>
        <dbReference type="EMBL" id="MCG7938723.1"/>
    </source>
</evidence>
<sequence>MNNNMMGSLVGQLGQAIQCAPGIPQFARDEMRGALKDIQQSCPPEPTPPGCQRDTDDAMSGLIDKIVEKVVDQIMEKLQGGGCQPGGSFQDMVRQAIEDVVRETIGGGSEDGGCAANGGATSSGGTDGSEKAGGNSDCTAPSPMEMEDDSEGKKAKTGNWLVALAQAMAEISGQHLKNMIQAQADMQENMGDGGEMSTSEQQEQSQKFNEAQGRFQAESKMFSMVSEATSTALKSIGDGLASLARKQ</sequence>
<name>A0A9E4K4H6_9GAMM</name>
<gene>
    <name evidence="2" type="ORF">JAZ04_07675</name>
</gene>
<feature type="region of interest" description="Disordered" evidence="1">
    <location>
        <begin position="105"/>
        <end position="155"/>
    </location>
</feature>
<feature type="region of interest" description="Disordered" evidence="1">
    <location>
        <begin position="189"/>
        <end position="211"/>
    </location>
</feature>
<comment type="caution">
    <text evidence="2">The sequence shown here is derived from an EMBL/GenBank/DDBJ whole genome shotgun (WGS) entry which is preliminary data.</text>
</comment>
<dbReference type="Proteomes" id="UP000886687">
    <property type="component" value="Unassembled WGS sequence"/>
</dbReference>
<organism evidence="2 3">
    <name type="scientific">Candidatus Thiodiazotropha lotti</name>
    <dbReference type="NCBI Taxonomy" id="2792787"/>
    <lineage>
        <taxon>Bacteria</taxon>
        <taxon>Pseudomonadati</taxon>
        <taxon>Pseudomonadota</taxon>
        <taxon>Gammaproteobacteria</taxon>
        <taxon>Chromatiales</taxon>
        <taxon>Sedimenticolaceae</taxon>
        <taxon>Candidatus Thiodiazotropha</taxon>
    </lineage>
</organism>
<proteinExistence type="predicted"/>
<protein>
    <submittedName>
        <fullName evidence="2">Uncharacterized protein</fullName>
    </submittedName>
</protein>
<dbReference type="AlphaFoldDB" id="A0A9E4K4H6"/>
<dbReference type="EMBL" id="JAEPDI010000004">
    <property type="protein sequence ID" value="MCG7938723.1"/>
    <property type="molecule type" value="Genomic_DNA"/>
</dbReference>
<reference evidence="2" key="1">
    <citation type="journal article" date="2021" name="Proc. Natl. Acad. Sci. U.S.A.">
        <title>Global biogeography of chemosynthetic symbionts reveals both localized and globally distributed symbiont groups. .</title>
        <authorList>
            <person name="Osvatic J.T."/>
            <person name="Wilkins L.G.E."/>
            <person name="Leibrecht L."/>
            <person name="Leray M."/>
            <person name="Zauner S."/>
            <person name="Polzin J."/>
            <person name="Camacho Y."/>
            <person name="Gros O."/>
            <person name="van Gils J.A."/>
            <person name="Eisen J.A."/>
            <person name="Petersen J.M."/>
            <person name="Yuen B."/>
        </authorList>
    </citation>
    <scope>NUCLEOTIDE SEQUENCE</scope>
    <source>
        <strain evidence="2">MAGL173</strain>
    </source>
</reference>
<accession>A0A9E4K4H6</accession>
<evidence type="ECO:0000313" key="3">
    <source>
        <dbReference type="Proteomes" id="UP000886687"/>
    </source>
</evidence>
<evidence type="ECO:0000256" key="1">
    <source>
        <dbReference type="SAM" id="MobiDB-lite"/>
    </source>
</evidence>